<keyword evidence="2" id="KW-0808">Transferase</keyword>
<accession>A0A4U0FHT7</accession>
<dbReference type="EMBL" id="SUPK01000001">
    <property type="protein sequence ID" value="TJY44555.1"/>
    <property type="molecule type" value="Genomic_DNA"/>
</dbReference>
<dbReference type="CDD" id="cd02440">
    <property type="entry name" value="AdoMet_MTases"/>
    <property type="match status" value="1"/>
</dbReference>
<dbReference type="Proteomes" id="UP000309673">
    <property type="component" value="Unassembled WGS sequence"/>
</dbReference>
<name>A0A4U0FHT7_9BACL</name>
<feature type="domain" description="Methyltransferase" evidence="1">
    <location>
        <begin position="61"/>
        <end position="153"/>
    </location>
</feature>
<dbReference type="SUPFAM" id="SSF53335">
    <property type="entry name" value="S-adenosyl-L-methionine-dependent methyltransferases"/>
    <property type="match status" value="1"/>
</dbReference>
<dbReference type="Gene3D" id="3.40.50.150">
    <property type="entry name" value="Vaccinia Virus protein VP39"/>
    <property type="match status" value="1"/>
</dbReference>
<dbReference type="GO" id="GO:0008168">
    <property type="term" value="F:methyltransferase activity"/>
    <property type="evidence" value="ECO:0007669"/>
    <property type="project" value="UniProtKB-KW"/>
</dbReference>
<dbReference type="InterPro" id="IPR041698">
    <property type="entry name" value="Methyltransf_25"/>
</dbReference>
<evidence type="ECO:0000259" key="1">
    <source>
        <dbReference type="Pfam" id="PF13649"/>
    </source>
</evidence>
<reference evidence="2 3" key="1">
    <citation type="submission" date="2019-04" db="EMBL/GenBank/DDBJ databases">
        <title>Cohnella sp. nov., isolated from soil.</title>
        <authorList>
            <person name="Kim W."/>
        </authorList>
    </citation>
    <scope>NUCLEOTIDE SEQUENCE [LARGE SCALE GENOMIC DNA]</scope>
    <source>
        <strain evidence="2 3">CAU 1483</strain>
    </source>
</reference>
<evidence type="ECO:0000313" key="3">
    <source>
        <dbReference type="Proteomes" id="UP000309673"/>
    </source>
</evidence>
<sequence length="242" mass="27310">MLTSRDQEPELMDDFSIGGEELREALRHLRTLNRIFGASGPVLSGVRNLWTTAGRPSCLTVLDVGAGSGDTNQQLLRWARRERIRLRLVLMDKTEEALKEARALYADDPSVEITQGDLFLLPEKAADIVTASQLLHHFGTDELTHAVQRMSAASRIGIVISDIHRHPVAWATVWLMTRLLTRNRYIRHDGPLSVAKGFQAGDWARLQEETGIPLDVRWKAMFRYVVTAQSNDGERDGRAQRF</sequence>
<dbReference type="OrthoDB" id="9800454at2"/>
<organism evidence="2 3">
    <name type="scientific">Cohnella pontilimi</name>
    <dbReference type="NCBI Taxonomy" id="2564100"/>
    <lineage>
        <taxon>Bacteria</taxon>
        <taxon>Bacillati</taxon>
        <taxon>Bacillota</taxon>
        <taxon>Bacilli</taxon>
        <taxon>Bacillales</taxon>
        <taxon>Paenibacillaceae</taxon>
        <taxon>Cohnella</taxon>
    </lineage>
</organism>
<dbReference type="AlphaFoldDB" id="A0A4U0FHT7"/>
<keyword evidence="2" id="KW-0489">Methyltransferase</keyword>
<dbReference type="Pfam" id="PF13649">
    <property type="entry name" value="Methyltransf_25"/>
    <property type="match status" value="1"/>
</dbReference>
<gene>
    <name evidence="2" type="ORF">E5161_00430</name>
</gene>
<comment type="caution">
    <text evidence="2">The sequence shown here is derived from an EMBL/GenBank/DDBJ whole genome shotgun (WGS) entry which is preliminary data.</text>
</comment>
<protein>
    <submittedName>
        <fullName evidence="2">Methyltransferase domain-containing protein</fullName>
    </submittedName>
</protein>
<evidence type="ECO:0000313" key="2">
    <source>
        <dbReference type="EMBL" id="TJY44555.1"/>
    </source>
</evidence>
<dbReference type="GO" id="GO:0032259">
    <property type="term" value="P:methylation"/>
    <property type="evidence" value="ECO:0007669"/>
    <property type="project" value="UniProtKB-KW"/>
</dbReference>
<dbReference type="InterPro" id="IPR029063">
    <property type="entry name" value="SAM-dependent_MTases_sf"/>
</dbReference>
<proteinExistence type="predicted"/>
<keyword evidence="3" id="KW-1185">Reference proteome</keyword>